<feature type="region of interest" description="Disordered" evidence="1">
    <location>
        <begin position="20"/>
        <end position="118"/>
    </location>
</feature>
<dbReference type="EMBL" id="CP002666">
    <property type="protein sequence ID" value="AEE46591.1"/>
    <property type="molecule type" value="Genomic_DNA"/>
</dbReference>
<keyword evidence="3" id="KW-1185">Reference proteome</keyword>
<accession>F4H4B5</accession>
<dbReference type="Pfam" id="PF20060">
    <property type="entry name" value="DUF6459"/>
    <property type="match status" value="1"/>
</dbReference>
<dbReference type="eggNOG" id="ENOG50332RH">
    <property type="taxonomic scope" value="Bacteria"/>
</dbReference>
<gene>
    <name evidence="2" type="ordered locus">Celf_2465</name>
</gene>
<reference evidence="2 3" key="1">
    <citation type="submission" date="2011-04" db="EMBL/GenBank/DDBJ databases">
        <title>Complete sequence of Cellulomonas fimi ATCC 484.</title>
        <authorList>
            <consortium name="US DOE Joint Genome Institute"/>
            <person name="Lucas S."/>
            <person name="Han J."/>
            <person name="Lapidus A."/>
            <person name="Cheng J.-F."/>
            <person name="Goodwin L."/>
            <person name="Pitluck S."/>
            <person name="Peters L."/>
            <person name="Chertkov O."/>
            <person name="Detter J.C."/>
            <person name="Han C."/>
            <person name="Tapia R."/>
            <person name="Land M."/>
            <person name="Hauser L."/>
            <person name="Kyrpides N."/>
            <person name="Ivanova N."/>
            <person name="Ovchinnikova G."/>
            <person name="Pagani I."/>
            <person name="Mead D."/>
            <person name="Brumm P."/>
            <person name="Woyke T."/>
        </authorList>
    </citation>
    <scope>NUCLEOTIDE SEQUENCE [LARGE SCALE GENOMIC DNA]</scope>
    <source>
        <strain evidence="3">ATCC 484 / DSM 20113 / JCM 1341 / NBRC 15513 / NCIMB 8980 / NCTC 7547</strain>
    </source>
</reference>
<feature type="compositionally biased region" description="Low complexity" evidence="1">
    <location>
        <begin position="20"/>
        <end position="36"/>
    </location>
</feature>
<name>F4H4B5_CELFA</name>
<evidence type="ECO:0000256" key="1">
    <source>
        <dbReference type="SAM" id="MobiDB-lite"/>
    </source>
</evidence>
<feature type="compositionally biased region" description="Basic and acidic residues" evidence="1">
    <location>
        <begin position="85"/>
        <end position="95"/>
    </location>
</feature>
<feature type="compositionally biased region" description="Low complexity" evidence="1">
    <location>
        <begin position="104"/>
        <end position="118"/>
    </location>
</feature>
<dbReference type="KEGG" id="cfi:Celf_2465"/>
<sequence>MTALLVDDLGSAAEHALAAAARTRPVPAPAPAAEEPSTTVTSDGAAHPETGPAAATSDDATDRATRRVPARGPSTAAPEQAARPTRSDERPHPDRASSPGTTGRAAVVARPAGPRARLVRPAAPARVLRAAGPHHLRVPTLAERLDVLRVQDRSPVLDAADEDRGAVPDADPAAFAGRLALATVEVLGGHRPAGQLARWLTPGVLDALQVRAAITQRVHGARPTARSPQLRRVRACAVDPHTLEACAVVDDGPVVRAVAVRLETHRGTWRATVLEIG</sequence>
<dbReference type="STRING" id="590998.Celf_2465"/>
<dbReference type="InterPro" id="IPR045596">
    <property type="entry name" value="DUF6459"/>
</dbReference>
<protein>
    <submittedName>
        <fullName evidence="2">Uncharacterized protein</fullName>
    </submittedName>
</protein>
<dbReference type="AlphaFoldDB" id="F4H4B5"/>
<evidence type="ECO:0000313" key="3">
    <source>
        <dbReference type="Proteomes" id="UP000008460"/>
    </source>
</evidence>
<dbReference type="HOGENOM" id="CLU_1003595_0_0_11"/>
<dbReference type="Proteomes" id="UP000008460">
    <property type="component" value="Chromosome"/>
</dbReference>
<evidence type="ECO:0000313" key="2">
    <source>
        <dbReference type="EMBL" id="AEE46591.1"/>
    </source>
</evidence>
<dbReference type="RefSeq" id="WP_013771617.1">
    <property type="nucleotide sequence ID" value="NC_015514.1"/>
</dbReference>
<proteinExistence type="predicted"/>
<organism evidence="2 3">
    <name type="scientific">Cellulomonas fimi (strain ATCC 484 / DSM 20113 / JCM 1341 / CCUG 24087 / LMG 16345 / NBRC 15513 / NCIMB 8980 / NCTC 7547 / NRS-133)</name>
    <dbReference type="NCBI Taxonomy" id="590998"/>
    <lineage>
        <taxon>Bacteria</taxon>
        <taxon>Bacillati</taxon>
        <taxon>Actinomycetota</taxon>
        <taxon>Actinomycetes</taxon>
        <taxon>Micrococcales</taxon>
        <taxon>Cellulomonadaceae</taxon>
        <taxon>Cellulomonas</taxon>
    </lineage>
</organism>